<accession>A0A151IGM8</accession>
<proteinExistence type="predicted"/>
<dbReference type="InterPro" id="IPR056924">
    <property type="entry name" value="SH3_Tf2-1"/>
</dbReference>
<evidence type="ECO:0000259" key="2">
    <source>
        <dbReference type="Pfam" id="PF24626"/>
    </source>
</evidence>
<dbReference type="AlphaFoldDB" id="A0A151IGM8"/>
<dbReference type="EMBL" id="KQ977702">
    <property type="protein sequence ID" value="KYN00535.1"/>
    <property type="molecule type" value="Genomic_DNA"/>
</dbReference>
<dbReference type="InterPro" id="IPR050951">
    <property type="entry name" value="Retrovirus_Pol_polyprotein"/>
</dbReference>
<keyword evidence="4" id="KW-1185">Reference proteome</keyword>
<name>A0A151IGM8_9HYME</name>
<protein>
    <recommendedName>
        <fullName evidence="2">Tf2-1-like SH3-like domain-containing protein</fullName>
    </recommendedName>
</protein>
<feature type="region of interest" description="Disordered" evidence="1">
    <location>
        <begin position="208"/>
        <end position="240"/>
    </location>
</feature>
<dbReference type="Proteomes" id="UP000078542">
    <property type="component" value="Unassembled WGS sequence"/>
</dbReference>
<dbReference type="SUPFAM" id="SSF53098">
    <property type="entry name" value="Ribonuclease H-like"/>
    <property type="match status" value="1"/>
</dbReference>
<reference evidence="3 4" key="1">
    <citation type="submission" date="2016-03" db="EMBL/GenBank/DDBJ databases">
        <title>Cyphomyrmex costatus WGS genome.</title>
        <authorList>
            <person name="Nygaard S."/>
            <person name="Hu H."/>
            <person name="Boomsma J."/>
            <person name="Zhang G."/>
        </authorList>
    </citation>
    <scope>NUCLEOTIDE SEQUENCE [LARGE SCALE GENOMIC DNA]</scope>
    <source>
        <strain evidence="3">MS0001</strain>
        <tissue evidence="3">Whole body</tissue>
    </source>
</reference>
<dbReference type="InterPro" id="IPR036397">
    <property type="entry name" value="RNaseH_sf"/>
</dbReference>
<feature type="domain" description="Tf2-1-like SH3-like" evidence="2">
    <location>
        <begin position="144"/>
        <end position="204"/>
    </location>
</feature>
<dbReference type="PANTHER" id="PTHR37984">
    <property type="entry name" value="PROTEIN CBG26694"/>
    <property type="match status" value="1"/>
</dbReference>
<dbReference type="Pfam" id="PF24626">
    <property type="entry name" value="SH3_Tf2-1"/>
    <property type="match status" value="1"/>
</dbReference>
<evidence type="ECO:0000313" key="3">
    <source>
        <dbReference type="EMBL" id="KYN00535.1"/>
    </source>
</evidence>
<dbReference type="OrthoDB" id="7697376at2759"/>
<dbReference type="InterPro" id="IPR012337">
    <property type="entry name" value="RNaseH-like_sf"/>
</dbReference>
<dbReference type="STRING" id="456900.A0A151IGM8"/>
<dbReference type="Pfam" id="PF02178">
    <property type="entry name" value="AT_hook"/>
    <property type="match status" value="1"/>
</dbReference>
<sequence>MQQASYCLGFDQSLTPVYHPEANPVERKNRNMKVQLSILVGNSHTEWASKLLSIRYAMNTSVSQSTKNTPAFLTFAREMRDSGEIQRDLREIVIGENFVSEITPYLLKIADTMKEVTETHEQEQDRRKLYADSSRRPAQIFQEGDRVMVKTRTLSNMPHGITSKFAPKRDEPYRIAKRVSPTSYQLADNVTGNLLSVYHVSDLDIWRSDTTGKSSQKPVRTIRKRGRPRKDANLSTPSREIGSSLRAINKSKGEICNVKGPVTRARALDARSH</sequence>
<feature type="compositionally biased region" description="Polar residues" evidence="1">
    <location>
        <begin position="208"/>
        <end position="218"/>
    </location>
</feature>
<dbReference type="PANTHER" id="PTHR37984:SF5">
    <property type="entry name" value="PROTEIN NYNRIN-LIKE"/>
    <property type="match status" value="1"/>
</dbReference>
<organism evidence="3 4">
    <name type="scientific">Cyphomyrmex costatus</name>
    <dbReference type="NCBI Taxonomy" id="456900"/>
    <lineage>
        <taxon>Eukaryota</taxon>
        <taxon>Metazoa</taxon>
        <taxon>Ecdysozoa</taxon>
        <taxon>Arthropoda</taxon>
        <taxon>Hexapoda</taxon>
        <taxon>Insecta</taxon>
        <taxon>Pterygota</taxon>
        <taxon>Neoptera</taxon>
        <taxon>Endopterygota</taxon>
        <taxon>Hymenoptera</taxon>
        <taxon>Apocrita</taxon>
        <taxon>Aculeata</taxon>
        <taxon>Formicoidea</taxon>
        <taxon>Formicidae</taxon>
        <taxon>Myrmicinae</taxon>
        <taxon>Cyphomyrmex</taxon>
    </lineage>
</organism>
<gene>
    <name evidence="3" type="ORF">ALC62_08690</name>
</gene>
<dbReference type="Gene3D" id="3.30.420.10">
    <property type="entry name" value="Ribonuclease H-like superfamily/Ribonuclease H"/>
    <property type="match status" value="1"/>
</dbReference>
<dbReference type="KEGG" id="ccoa:108775813"/>
<evidence type="ECO:0000256" key="1">
    <source>
        <dbReference type="SAM" id="MobiDB-lite"/>
    </source>
</evidence>
<evidence type="ECO:0000313" key="4">
    <source>
        <dbReference type="Proteomes" id="UP000078542"/>
    </source>
</evidence>
<dbReference type="GO" id="GO:0003677">
    <property type="term" value="F:DNA binding"/>
    <property type="evidence" value="ECO:0007669"/>
    <property type="project" value="InterPro"/>
</dbReference>
<dbReference type="InterPro" id="IPR017956">
    <property type="entry name" value="AT_hook_DNA-bd_motif"/>
</dbReference>